<dbReference type="InterPro" id="IPR020845">
    <property type="entry name" value="AMP-binding_CS"/>
</dbReference>
<dbReference type="InterPro" id="IPR010071">
    <property type="entry name" value="AA_adenyl_dom"/>
</dbReference>
<dbReference type="GO" id="GO:0005829">
    <property type="term" value="C:cytosol"/>
    <property type="evidence" value="ECO:0007669"/>
    <property type="project" value="TreeGrafter"/>
</dbReference>
<dbReference type="InterPro" id="IPR036736">
    <property type="entry name" value="ACP-like_sf"/>
</dbReference>
<dbReference type="OrthoDB" id="6297021at2"/>
<dbReference type="PROSITE" id="PS50075">
    <property type="entry name" value="CARRIER"/>
    <property type="match status" value="2"/>
</dbReference>
<dbReference type="PROSITE" id="PS00012">
    <property type="entry name" value="PHOSPHOPANTETHEINE"/>
    <property type="match status" value="1"/>
</dbReference>
<keyword evidence="3" id="KW-0596">Phosphopantetheine</keyword>
<dbReference type="FunFam" id="3.30.300.30:FF:000010">
    <property type="entry name" value="Enterobactin synthetase component F"/>
    <property type="match status" value="2"/>
</dbReference>
<dbReference type="InterPro" id="IPR001242">
    <property type="entry name" value="Condensation_dom"/>
</dbReference>
<dbReference type="CDD" id="cd12117">
    <property type="entry name" value="A_NRPS_Srf_like"/>
    <property type="match status" value="1"/>
</dbReference>
<dbReference type="Gene3D" id="3.30.300.30">
    <property type="match status" value="2"/>
</dbReference>
<dbReference type="FunFam" id="3.30.559.10:FF:000012">
    <property type="entry name" value="Non-ribosomal peptide synthetase"/>
    <property type="match status" value="1"/>
</dbReference>
<dbReference type="Gene3D" id="3.30.559.30">
    <property type="entry name" value="Nonribosomal peptide synthetase, condensation domain"/>
    <property type="match status" value="1"/>
</dbReference>
<dbReference type="Gene3D" id="3.40.50.980">
    <property type="match status" value="2"/>
</dbReference>
<evidence type="ECO:0000256" key="1">
    <source>
        <dbReference type="ARBA" id="ARBA00001957"/>
    </source>
</evidence>
<name>A0A1N7SL35_9BURK</name>
<dbReference type="InterPro" id="IPR045851">
    <property type="entry name" value="AMP-bd_C_sf"/>
</dbReference>
<evidence type="ECO:0000259" key="5">
    <source>
        <dbReference type="PROSITE" id="PS50075"/>
    </source>
</evidence>
<proteinExistence type="inferred from homology"/>
<dbReference type="Gene3D" id="3.40.50.1820">
    <property type="entry name" value="alpha/beta hydrolase"/>
    <property type="match status" value="1"/>
</dbReference>
<dbReference type="GO" id="GO:0016853">
    <property type="term" value="F:isomerase activity"/>
    <property type="evidence" value="ECO:0007669"/>
    <property type="project" value="UniProtKB-KW"/>
</dbReference>
<evidence type="ECO:0000256" key="4">
    <source>
        <dbReference type="ARBA" id="ARBA00022553"/>
    </source>
</evidence>
<dbReference type="GO" id="GO:0031177">
    <property type="term" value="F:phosphopantetheine binding"/>
    <property type="evidence" value="ECO:0007669"/>
    <property type="project" value="InterPro"/>
</dbReference>
<evidence type="ECO:0000313" key="7">
    <source>
        <dbReference type="Proteomes" id="UP000195569"/>
    </source>
</evidence>
<dbReference type="Proteomes" id="UP000195569">
    <property type="component" value="Unassembled WGS sequence"/>
</dbReference>
<gene>
    <name evidence="6" type="ORF">BN2476_630018</name>
</gene>
<dbReference type="NCBIfam" id="TIGR01733">
    <property type="entry name" value="AA-adenyl-dom"/>
    <property type="match status" value="1"/>
</dbReference>
<dbReference type="CDD" id="cd19531">
    <property type="entry name" value="LCL_NRPS-like"/>
    <property type="match status" value="1"/>
</dbReference>
<dbReference type="SMART" id="SM00823">
    <property type="entry name" value="PKS_PP"/>
    <property type="match status" value="2"/>
</dbReference>
<dbReference type="PANTHER" id="PTHR45527">
    <property type="entry name" value="NONRIBOSOMAL PEPTIDE SYNTHETASE"/>
    <property type="match status" value="1"/>
</dbReference>
<comment type="similarity">
    <text evidence="2">Belongs to the ATP-dependent AMP-binding enzyme family.</text>
</comment>
<dbReference type="Gene3D" id="1.10.1200.10">
    <property type="entry name" value="ACP-like"/>
    <property type="match status" value="2"/>
</dbReference>
<dbReference type="Pfam" id="PF00550">
    <property type="entry name" value="PP-binding"/>
    <property type="match status" value="2"/>
</dbReference>
<dbReference type="InterPro" id="IPR006162">
    <property type="entry name" value="Ppantetheine_attach_site"/>
</dbReference>
<dbReference type="InterPro" id="IPR000873">
    <property type="entry name" value="AMP-dep_synth/lig_dom"/>
</dbReference>
<keyword evidence="6" id="KW-0413">Isomerase</keyword>
<dbReference type="GO" id="GO:0009239">
    <property type="term" value="P:enterobactin biosynthetic process"/>
    <property type="evidence" value="ECO:0007669"/>
    <property type="project" value="TreeGrafter"/>
</dbReference>
<dbReference type="InterPro" id="IPR042099">
    <property type="entry name" value="ANL_N_sf"/>
</dbReference>
<dbReference type="SUPFAM" id="SSF53474">
    <property type="entry name" value="alpha/beta-Hydrolases"/>
    <property type="match status" value="1"/>
</dbReference>
<feature type="domain" description="Carrier" evidence="5">
    <location>
        <begin position="168"/>
        <end position="243"/>
    </location>
</feature>
<dbReference type="InterPro" id="IPR023213">
    <property type="entry name" value="CAT-like_dom_sf"/>
</dbReference>
<dbReference type="FunFam" id="3.40.50.12780:FF:000012">
    <property type="entry name" value="Non-ribosomal peptide synthetase"/>
    <property type="match status" value="1"/>
</dbReference>
<feature type="domain" description="Carrier" evidence="5">
    <location>
        <begin position="1234"/>
        <end position="1309"/>
    </location>
</feature>
<dbReference type="EC" id="5.1.1.-" evidence="6"/>
<dbReference type="InterPro" id="IPR025110">
    <property type="entry name" value="AMP-bd_C"/>
</dbReference>
<dbReference type="SUPFAM" id="SSF56801">
    <property type="entry name" value="Acetyl-CoA synthetase-like"/>
    <property type="match status" value="2"/>
</dbReference>
<protein>
    <submittedName>
        <fullName evidence="6">Linear gramicidin synthase subunit B</fullName>
        <ecNumber evidence="6">5.1.1.-</ecNumber>
    </submittedName>
</protein>
<dbReference type="GO" id="GO:0009366">
    <property type="term" value="C:enterobactin synthetase complex"/>
    <property type="evidence" value="ECO:0007669"/>
    <property type="project" value="TreeGrafter"/>
</dbReference>
<dbReference type="EMBL" id="CYGY02000063">
    <property type="protein sequence ID" value="SIT48141.1"/>
    <property type="molecule type" value="Genomic_DNA"/>
</dbReference>
<dbReference type="GO" id="GO:0047527">
    <property type="term" value="F:2,3-dihydroxybenzoate-serine ligase activity"/>
    <property type="evidence" value="ECO:0007669"/>
    <property type="project" value="TreeGrafter"/>
</dbReference>
<reference evidence="6" key="1">
    <citation type="submission" date="2016-12" db="EMBL/GenBank/DDBJ databases">
        <authorList>
            <person name="Moulin L."/>
        </authorList>
    </citation>
    <scope>NUCLEOTIDE SEQUENCE [LARGE SCALE GENOMIC DNA]</scope>
    <source>
        <strain evidence="6">STM 7183</strain>
    </source>
</reference>
<accession>A0A1N7SL35</accession>
<dbReference type="Gene3D" id="3.40.50.12780">
    <property type="entry name" value="N-terminal domain of ligase-like"/>
    <property type="match status" value="1"/>
</dbReference>
<keyword evidence="7" id="KW-1185">Reference proteome</keyword>
<comment type="cofactor">
    <cofactor evidence="1">
        <name>pantetheine 4'-phosphate</name>
        <dbReference type="ChEBI" id="CHEBI:47942"/>
    </cofactor>
</comment>
<sequence>MQRCWRSAWAGGAGYFDAQWQQDVPRYSGTVPGARMYRAGDFACYLPDGNIESTGREDFQVKIRGFRIELGEIEAQLSSYAGVREAVVLAREDDPGEKRLVGYYTSANGESIAVEALRAHLHAALPEYMVPAAYVRLDVLPLTPNGKLDRKALPAPDGAAYAARGYEAPVGEVETRLARIWAELLDLDRVGRYDNFFELGGHSLVAVRVISRLRQALGVEVALGEFFKRPVLAEFAAAVREGARSLQPPITAAGRSEPLPLSFAQQRLWFLAQMEGVSQAYHIPLAWRLTGELDAGALHRALDRLVARQEALRSTFDSVDGQPVQRIAAEDSVFDLREHDLRQHSDTEGALQRLAIEEAFTAFDLRAGPLIRGRLIRLADLEHLLLITMHHIVSDGWSMGVLSAELSALYAAFRNRQADPQPRLAIQYPDYAVWQRRWLTGEVLQAQRDYWQRTLAGAPAFLELPTDHRRPVQQDHAGASVALELDERLAAGLKALSQRHNVTLFMTLLAGWAALLARLSGQDDVVIGAPVANRGRVEVEPLIGCFVNSLALRVSLSGGAVVGELLQRVKVRVLEAQQHQDLPFEQVLEIVRPPRSPAHTPVFQVMFAWRNAGERGLDLAGLTVAPMSSPYSVAKFDLTLNLVEAGGRIVGTLEYATALFDRATAERHGGYLRSLLEAMVADDAGVVNQLPLLSETERHQLLVAWNATDADYPEDQCVHEVLEVQAAQSPDAIAVVHDDAQLTYAELNAKANRLAHHLKAVGVQPDSHVAICAERGLAMVVGLLAILKAGGAYVPLDPAYPADRLAHMLNDSAPVAVLTQPQAKVRLLAAFDRATAAAPLIDLDADTALWANLPDSNLNCTDIGLTSKHLAYVMYTSGSTGQPKGVMIPHRAVGRLVLNNGYADFQASDRVAFASNPAFDACTMEIWAPLLNGGCIVVIDQAILLDPELFKHCLGHQAIDVLWLTVAQFNQYAETLAEAFSRLRYLIVGGDALNPRVIAQVLQRSPPQHLLNGYGPTETTTFAVTHEVREIPEGPKSIPIGRPISNTRIYILDRNGEPVPTGVAGEIHIGGAGVARGYLNRPELTAARFLADPFAGQPDARMYKSGDLGRYLPDGSIEFLGREDFQVKIRGFRIELGEIEARLSSYAGVREAVVLAREDDPGEKRLVGYYTSANGESIAVEALRAHLHAALPEYMVPAAYVRLDVLPLTPNGKLDLKALPAPDRAAYAARGYEAPVGEVETRLARIWTELLKLDRVGRHDNFFELGGHSLVASRMVARVRSTFGVEIGVAALFAAPSIKEFAARVSRTEIPPEPWNVVKIQPLGEKTPVIAINNTMMYYNLARNIGTHRPFFAVQLFDPSNPRSLDRRRLEEITTDYVRLIREAQPSGPYILVGLCVGGVMAYEAARQLRQAGEQVPLVVMGDAWCPGYLDRLFLLQRIHFKFAQSRYKLRFRKDQLALLRSGKLRIAQFLGSTRVVRWKKMLNLLSKFHLAEELRELGKEDWANRWFLSALADAQANYQPSESTCDVVLLQSAQIPVSRFVDPKMGWSRFINGRLLICRLPGSHEGMFKDERAVPMLVKHLGPLLDDVDRCARERCS</sequence>
<evidence type="ECO:0000256" key="2">
    <source>
        <dbReference type="ARBA" id="ARBA00006432"/>
    </source>
</evidence>
<dbReference type="SUPFAM" id="SSF47336">
    <property type="entry name" value="ACP-like"/>
    <property type="match status" value="2"/>
</dbReference>
<dbReference type="InterPro" id="IPR001031">
    <property type="entry name" value="Thioesterase"/>
</dbReference>
<dbReference type="FunFam" id="2.30.38.10:FF:000001">
    <property type="entry name" value="Non-ribosomal peptide synthetase PvdI"/>
    <property type="match status" value="1"/>
</dbReference>
<dbReference type="SUPFAM" id="SSF52777">
    <property type="entry name" value="CoA-dependent acyltransferases"/>
    <property type="match status" value="2"/>
</dbReference>
<dbReference type="PROSITE" id="PS00455">
    <property type="entry name" value="AMP_BINDING"/>
    <property type="match status" value="1"/>
</dbReference>
<dbReference type="FunFam" id="3.40.50.980:FF:000001">
    <property type="entry name" value="Non-ribosomal peptide synthetase"/>
    <property type="match status" value="1"/>
</dbReference>
<keyword evidence="4" id="KW-0597">Phosphoprotein</keyword>
<dbReference type="Pfam" id="PF00668">
    <property type="entry name" value="Condensation"/>
    <property type="match status" value="1"/>
</dbReference>
<dbReference type="FunFam" id="3.30.559.30:FF:000001">
    <property type="entry name" value="Non-ribosomal peptide synthetase"/>
    <property type="match status" value="1"/>
</dbReference>
<dbReference type="Pfam" id="PF00501">
    <property type="entry name" value="AMP-binding"/>
    <property type="match status" value="1"/>
</dbReference>
<dbReference type="RefSeq" id="WP_087737873.1">
    <property type="nucleotide sequence ID" value="NZ_CYGY02000063.1"/>
</dbReference>
<dbReference type="InterPro" id="IPR029058">
    <property type="entry name" value="AB_hydrolase_fold"/>
</dbReference>
<dbReference type="Gene3D" id="2.30.38.10">
    <property type="entry name" value="Luciferase, Domain 3"/>
    <property type="match status" value="1"/>
</dbReference>
<dbReference type="GO" id="GO:0043041">
    <property type="term" value="P:amino acid activation for nonribosomal peptide biosynthetic process"/>
    <property type="evidence" value="ECO:0007669"/>
    <property type="project" value="TreeGrafter"/>
</dbReference>
<organism evidence="6 7">
    <name type="scientific">Paraburkholderia piptadeniae</name>
    <dbReference type="NCBI Taxonomy" id="1701573"/>
    <lineage>
        <taxon>Bacteria</taxon>
        <taxon>Pseudomonadati</taxon>
        <taxon>Pseudomonadota</taxon>
        <taxon>Betaproteobacteria</taxon>
        <taxon>Burkholderiales</taxon>
        <taxon>Burkholderiaceae</taxon>
        <taxon>Paraburkholderia</taxon>
    </lineage>
</organism>
<dbReference type="Gene3D" id="3.30.559.10">
    <property type="entry name" value="Chloramphenicol acetyltransferase-like domain"/>
    <property type="match status" value="1"/>
</dbReference>
<dbReference type="PANTHER" id="PTHR45527:SF1">
    <property type="entry name" value="FATTY ACID SYNTHASE"/>
    <property type="match status" value="1"/>
</dbReference>
<dbReference type="Pfam" id="PF00975">
    <property type="entry name" value="Thioesterase"/>
    <property type="match status" value="1"/>
</dbReference>
<dbReference type="FunFam" id="1.10.1200.10:FF:000005">
    <property type="entry name" value="Nonribosomal peptide synthetase 1"/>
    <property type="match status" value="2"/>
</dbReference>
<dbReference type="InterPro" id="IPR009081">
    <property type="entry name" value="PP-bd_ACP"/>
</dbReference>
<evidence type="ECO:0000256" key="3">
    <source>
        <dbReference type="ARBA" id="ARBA00022450"/>
    </source>
</evidence>
<dbReference type="Pfam" id="PF13193">
    <property type="entry name" value="AMP-binding_C"/>
    <property type="match status" value="2"/>
</dbReference>
<dbReference type="InterPro" id="IPR020806">
    <property type="entry name" value="PKS_PP-bd"/>
</dbReference>
<comment type="caution">
    <text evidence="6">The sequence shown here is derived from an EMBL/GenBank/DDBJ whole genome shotgun (WGS) entry which is preliminary data.</text>
</comment>
<evidence type="ECO:0000313" key="6">
    <source>
        <dbReference type="EMBL" id="SIT48141.1"/>
    </source>
</evidence>